<evidence type="ECO:0000313" key="2">
    <source>
        <dbReference type="EMBL" id="GFQ64494.1"/>
    </source>
</evidence>
<dbReference type="GO" id="GO:0003677">
    <property type="term" value="F:DNA binding"/>
    <property type="evidence" value="ECO:0007669"/>
    <property type="project" value="UniProtKB-KW"/>
</dbReference>
<accession>A0A8X6GD18</accession>
<gene>
    <name evidence="2" type="primary">Ptx_0</name>
    <name evidence="2" type="ORF">TNCT_151201</name>
</gene>
<protein>
    <submittedName>
        <fullName evidence="2">Homeobox protein</fullName>
    </submittedName>
</protein>
<sequence>MDTLNESLCLQDFVGSPDPTTLGGPMGPLGHMVSLGHHHHHHHHHQSPLTQRSGMTADHGQWSRVQRHPIYLILPQIRKKEGVGDVILDEDNKN</sequence>
<keyword evidence="2" id="KW-0371">Homeobox</keyword>
<name>A0A8X6GD18_TRICU</name>
<evidence type="ECO:0000256" key="1">
    <source>
        <dbReference type="SAM" id="MobiDB-lite"/>
    </source>
</evidence>
<dbReference type="EMBL" id="BMAO01029922">
    <property type="protein sequence ID" value="GFQ64494.1"/>
    <property type="molecule type" value="Genomic_DNA"/>
</dbReference>
<keyword evidence="3" id="KW-1185">Reference proteome</keyword>
<comment type="caution">
    <text evidence="2">The sequence shown here is derived from an EMBL/GenBank/DDBJ whole genome shotgun (WGS) entry which is preliminary data.</text>
</comment>
<keyword evidence="2" id="KW-0238">DNA-binding</keyword>
<reference evidence="2" key="1">
    <citation type="submission" date="2020-07" db="EMBL/GenBank/DDBJ databases">
        <title>Multicomponent nature underlies the extraordinary mechanical properties of spider dragline silk.</title>
        <authorList>
            <person name="Kono N."/>
            <person name="Nakamura H."/>
            <person name="Mori M."/>
            <person name="Yoshida Y."/>
            <person name="Ohtoshi R."/>
            <person name="Malay A.D."/>
            <person name="Moran D.A.P."/>
            <person name="Tomita M."/>
            <person name="Numata K."/>
            <person name="Arakawa K."/>
        </authorList>
    </citation>
    <scope>NUCLEOTIDE SEQUENCE</scope>
</reference>
<evidence type="ECO:0000313" key="3">
    <source>
        <dbReference type="Proteomes" id="UP000887116"/>
    </source>
</evidence>
<proteinExistence type="predicted"/>
<feature type="compositionally biased region" description="Basic residues" evidence="1">
    <location>
        <begin position="36"/>
        <end position="46"/>
    </location>
</feature>
<dbReference type="AlphaFoldDB" id="A0A8X6GD18"/>
<dbReference type="Proteomes" id="UP000887116">
    <property type="component" value="Unassembled WGS sequence"/>
</dbReference>
<organism evidence="2 3">
    <name type="scientific">Trichonephila clavata</name>
    <name type="common">Joro spider</name>
    <name type="synonym">Nephila clavata</name>
    <dbReference type="NCBI Taxonomy" id="2740835"/>
    <lineage>
        <taxon>Eukaryota</taxon>
        <taxon>Metazoa</taxon>
        <taxon>Ecdysozoa</taxon>
        <taxon>Arthropoda</taxon>
        <taxon>Chelicerata</taxon>
        <taxon>Arachnida</taxon>
        <taxon>Araneae</taxon>
        <taxon>Araneomorphae</taxon>
        <taxon>Entelegynae</taxon>
        <taxon>Araneoidea</taxon>
        <taxon>Nephilidae</taxon>
        <taxon>Trichonephila</taxon>
    </lineage>
</organism>
<feature type="region of interest" description="Disordered" evidence="1">
    <location>
        <begin position="19"/>
        <end position="59"/>
    </location>
</feature>